<dbReference type="PIRSF" id="PIRSF037442">
    <property type="entry name" value="UCP037442_abhydr"/>
    <property type="match status" value="1"/>
</dbReference>
<keyword evidence="2" id="KW-0378">Hydrolase</keyword>
<reference evidence="2 3" key="1">
    <citation type="submission" date="2022-10" db="EMBL/GenBank/DDBJ databases">
        <title>Pararhodobacter sp. nov., isolated from marine algae.</title>
        <authorList>
            <person name="Choi B.J."/>
            <person name="Kim J.M."/>
            <person name="Lee J.K."/>
            <person name="Choi D.G."/>
            <person name="Jeon C.O."/>
        </authorList>
    </citation>
    <scope>NUCLEOTIDE SEQUENCE [LARGE SCALE GENOMIC DNA]</scope>
    <source>
        <strain evidence="2 3">ZQ420</strain>
    </source>
</reference>
<dbReference type="SUPFAM" id="SSF53474">
    <property type="entry name" value="alpha/beta-Hydrolases"/>
    <property type="match status" value="1"/>
</dbReference>
<sequence length="274" mass="29678">MNDVTAAPVALTPALRGTLISVPQPQMAVVINAATGVPAKFYYPFAQWLAVERDAAVLCWDYRDFGASGQPGGSRATMTDWAIHDAAAARDWLRAHFPELPLWMIGHSLGGMSAGFQPGMDCVDRVITVAAGHGHLSAHPWPFRAYAALLWYVAGPLSCLRRDHFPAARFGLGQSLPKGVFRQWRRWLLSRGSLPADPALGGLAQPGYSGPLTLVAMADDIMMPAPCVEKMAAWFPRAQVEHRLLRPADAGLESLGHVRVFSPRNAAIWPALIA</sequence>
<name>A0ABT3GW96_9RHOB</name>
<dbReference type="EMBL" id="JAPDFL010000001">
    <property type="protein sequence ID" value="MCW1931805.1"/>
    <property type="molecule type" value="Genomic_DNA"/>
</dbReference>
<evidence type="ECO:0000259" key="1">
    <source>
        <dbReference type="Pfam" id="PF12146"/>
    </source>
</evidence>
<protein>
    <submittedName>
        <fullName evidence="2">Alpha/beta hydrolase</fullName>
    </submittedName>
</protein>
<comment type="caution">
    <text evidence="2">The sequence shown here is derived from an EMBL/GenBank/DDBJ whole genome shotgun (WGS) entry which is preliminary data.</text>
</comment>
<accession>A0ABT3GW96</accession>
<dbReference type="InterPro" id="IPR029058">
    <property type="entry name" value="AB_hydrolase_fold"/>
</dbReference>
<dbReference type="InterPro" id="IPR017208">
    <property type="entry name" value="UCP037442_abhydr"/>
</dbReference>
<proteinExistence type="predicted"/>
<dbReference type="Gene3D" id="3.40.50.1820">
    <property type="entry name" value="alpha/beta hydrolase"/>
    <property type="match status" value="1"/>
</dbReference>
<evidence type="ECO:0000313" key="3">
    <source>
        <dbReference type="Proteomes" id="UP001208938"/>
    </source>
</evidence>
<dbReference type="GO" id="GO:0016787">
    <property type="term" value="F:hydrolase activity"/>
    <property type="evidence" value="ECO:0007669"/>
    <property type="project" value="UniProtKB-KW"/>
</dbReference>
<dbReference type="InterPro" id="IPR022742">
    <property type="entry name" value="Hydrolase_4"/>
</dbReference>
<organism evidence="2 3">
    <name type="scientific">Pararhodobacter zhoushanensis</name>
    <dbReference type="NCBI Taxonomy" id="2479545"/>
    <lineage>
        <taxon>Bacteria</taxon>
        <taxon>Pseudomonadati</taxon>
        <taxon>Pseudomonadota</taxon>
        <taxon>Alphaproteobacteria</taxon>
        <taxon>Rhodobacterales</taxon>
        <taxon>Paracoccaceae</taxon>
        <taxon>Pararhodobacter</taxon>
    </lineage>
</organism>
<dbReference type="Proteomes" id="UP001208938">
    <property type="component" value="Unassembled WGS sequence"/>
</dbReference>
<gene>
    <name evidence="2" type="ORF">OKW52_05895</name>
</gene>
<dbReference type="Pfam" id="PF12146">
    <property type="entry name" value="Hydrolase_4"/>
    <property type="match status" value="1"/>
</dbReference>
<keyword evidence="3" id="KW-1185">Reference proteome</keyword>
<evidence type="ECO:0000313" key="2">
    <source>
        <dbReference type="EMBL" id="MCW1931805.1"/>
    </source>
</evidence>
<dbReference type="RefSeq" id="WP_264504892.1">
    <property type="nucleotide sequence ID" value="NZ_JAPDFL010000001.1"/>
</dbReference>
<feature type="domain" description="Serine aminopeptidase S33" evidence="1">
    <location>
        <begin position="24"/>
        <end position="114"/>
    </location>
</feature>